<dbReference type="InterPro" id="IPR017451">
    <property type="entry name" value="F-box-assoc_interact_dom"/>
</dbReference>
<accession>A0A5A7R5J4</accession>
<feature type="region of interest" description="Disordered" evidence="1">
    <location>
        <begin position="86"/>
        <end position="106"/>
    </location>
</feature>
<name>A0A5A7R5J4_STRAF</name>
<dbReference type="PANTHER" id="PTHR31111:SF136">
    <property type="entry name" value="F-BOX ASSOCIATED DOMAIN-CONTAINING PROTEIN"/>
    <property type="match status" value="1"/>
</dbReference>
<reference evidence="5" key="1">
    <citation type="journal article" date="2019" name="Curr. Biol.">
        <title>Genome Sequence of Striga asiatica Provides Insight into the Evolution of Plant Parasitism.</title>
        <authorList>
            <person name="Yoshida S."/>
            <person name="Kim S."/>
            <person name="Wafula E.K."/>
            <person name="Tanskanen J."/>
            <person name="Kim Y.M."/>
            <person name="Honaas L."/>
            <person name="Yang Z."/>
            <person name="Spallek T."/>
            <person name="Conn C.E."/>
            <person name="Ichihashi Y."/>
            <person name="Cheong K."/>
            <person name="Cui S."/>
            <person name="Der J.P."/>
            <person name="Gundlach H."/>
            <person name="Jiao Y."/>
            <person name="Hori C."/>
            <person name="Ishida J.K."/>
            <person name="Kasahara H."/>
            <person name="Kiba T."/>
            <person name="Kim M.S."/>
            <person name="Koo N."/>
            <person name="Laohavisit A."/>
            <person name="Lee Y.H."/>
            <person name="Lumba S."/>
            <person name="McCourt P."/>
            <person name="Mortimer J.C."/>
            <person name="Mutuku J.M."/>
            <person name="Nomura T."/>
            <person name="Sasaki-Sekimoto Y."/>
            <person name="Seto Y."/>
            <person name="Wang Y."/>
            <person name="Wakatake T."/>
            <person name="Sakakibara H."/>
            <person name="Demura T."/>
            <person name="Yamaguchi S."/>
            <person name="Yoneyama K."/>
            <person name="Manabe R.I."/>
            <person name="Nelson D.C."/>
            <person name="Schulman A.H."/>
            <person name="Timko M.P."/>
            <person name="dePamphilis C.W."/>
            <person name="Choi D."/>
            <person name="Shirasu K."/>
        </authorList>
    </citation>
    <scope>NUCLEOTIDE SEQUENCE [LARGE SCALE GENOMIC DNA]</scope>
    <source>
        <strain evidence="5">cv. UVA1</strain>
    </source>
</reference>
<evidence type="ECO:0000256" key="1">
    <source>
        <dbReference type="SAM" id="MobiDB-lite"/>
    </source>
</evidence>
<gene>
    <name evidence="4" type="ORF">STAS_30436</name>
</gene>
<evidence type="ECO:0000313" key="5">
    <source>
        <dbReference type="Proteomes" id="UP000325081"/>
    </source>
</evidence>
<dbReference type="AlphaFoldDB" id="A0A5A7R5J4"/>
<dbReference type="InterPro" id="IPR006527">
    <property type="entry name" value="F-box-assoc_dom_typ1"/>
</dbReference>
<protein>
    <submittedName>
        <fullName evidence="4">F-box and associated interaction domains-containing protein</fullName>
    </submittedName>
</protein>
<feature type="chain" id="PRO_5022683968" evidence="2">
    <location>
        <begin position="23"/>
        <end position="492"/>
    </location>
</feature>
<proteinExistence type="predicted"/>
<dbReference type="Pfam" id="PF07734">
    <property type="entry name" value="FBA_1"/>
    <property type="match status" value="1"/>
</dbReference>
<dbReference type="NCBIfam" id="TIGR01640">
    <property type="entry name" value="F_box_assoc_1"/>
    <property type="match status" value="1"/>
</dbReference>
<comment type="caution">
    <text evidence="4">The sequence shown here is derived from an EMBL/GenBank/DDBJ whole genome shotgun (WGS) entry which is preliminary data.</text>
</comment>
<feature type="signal peptide" evidence="2">
    <location>
        <begin position="1"/>
        <end position="22"/>
    </location>
</feature>
<dbReference type="OrthoDB" id="809368at2759"/>
<dbReference type="EMBL" id="BKCP01010514">
    <property type="protein sequence ID" value="GER52955.1"/>
    <property type="molecule type" value="Genomic_DNA"/>
</dbReference>
<keyword evidence="2" id="KW-0732">Signal</keyword>
<evidence type="ECO:0000313" key="4">
    <source>
        <dbReference type="EMBL" id="GER52955.1"/>
    </source>
</evidence>
<evidence type="ECO:0000256" key="2">
    <source>
        <dbReference type="SAM" id="SignalP"/>
    </source>
</evidence>
<dbReference type="PANTHER" id="PTHR31111">
    <property type="entry name" value="BNAA05G37150D PROTEIN-RELATED"/>
    <property type="match status" value="1"/>
</dbReference>
<feature type="domain" description="F-box associated beta-propeller type 1" evidence="3">
    <location>
        <begin position="153"/>
        <end position="415"/>
    </location>
</feature>
<organism evidence="4 5">
    <name type="scientific">Striga asiatica</name>
    <name type="common">Asiatic witchweed</name>
    <name type="synonym">Buchnera asiatica</name>
    <dbReference type="NCBI Taxonomy" id="4170"/>
    <lineage>
        <taxon>Eukaryota</taxon>
        <taxon>Viridiplantae</taxon>
        <taxon>Streptophyta</taxon>
        <taxon>Embryophyta</taxon>
        <taxon>Tracheophyta</taxon>
        <taxon>Spermatophyta</taxon>
        <taxon>Magnoliopsida</taxon>
        <taxon>eudicotyledons</taxon>
        <taxon>Gunneridae</taxon>
        <taxon>Pentapetalae</taxon>
        <taxon>asterids</taxon>
        <taxon>lamiids</taxon>
        <taxon>Lamiales</taxon>
        <taxon>Orobanchaceae</taxon>
        <taxon>Buchnereae</taxon>
        <taxon>Striga</taxon>
    </lineage>
</organism>
<sequence length="492" mass="55003">MEASSSPVMAGLLAFSLSGASSCGLTFLLDDCIITQSSPSRPFLLRLPQPRGATASSGKRVDMEIAVEQGCRRRGADGSGETCGKVAEGNGNGNRGGENFSQGPFPFSSNNKTKLLVALRGRPLEYLAISIDNRGHKIENYNDYPYPNSYHYPFASCNGLLLLFFDDPHYTGTPLGEVLWNPTTSQIKILPPSPASLDPRFSKLSYGYFGFGFDPASEDYKVIRFLRHKVWDPNQDNRNPLMPLEAELYSLSTNSWISINIGPDTYPSHGVHINGSYYWLNIAVPGGNIMSFDFASEKFASWSIPMPPTKNLERNVFHLFKLVEYHGSLGAIVRWSNCVADPLYSFEVWVWGVNVWGEWEWSIVSTFDIPIRMSYRWNHIGSDKIILLDEEKRDLMYYDWARNRLEKIAGVTTDTVVDFFPLVESYVPFKERRLAAALEATHNLQVVFTKTTILHNQVSLSSLCRSRGSSGLNVVHLDSIHTLGQGQLGDSP</sequence>
<evidence type="ECO:0000259" key="3">
    <source>
        <dbReference type="Pfam" id="PF07734"/>
    </source>
</evidence>
<keyword evidence="5" id="KW-1185">Reference proteome</keyword>
<dbReference type="Proteomes" id="UP000325081">
    <property type="component" value="Unassembled WGS sequence"/>
</dbReference>